<keyword evidence="4" id="KW-0786">Thiamine pyrophosphate</keyword>
<dbReference type="PROSITE" id="PS00801">
    <property type="entry name" value="TRANSKETOLASE_1"/>
    <property type="match status" value="1"/>
</dbReference>
<protein>
    <submittedName>
        <fullName evidence="6">Transketolase</fullName>
    </submittedName>
</protein>
<dbReference type="PANTHER" id="PTHR43522:SF2">
    <property type="entry name" value="TRANSKETOLASE 1-RELATED"/>
    <property type="match status" value="1"/>
</dbReference>
<comment type="cofactor">
    <cofactor evidence="1">
        <name>thiamine diphosphate</name>
        <dbReference type="ChEBI" id="CHEBI:58937"/>
    </cofactor>
</comment>
<proteinExistence type="predicted"/>
<dbReference type="InterPro" id="IPR029061">
    <property type="entry name" value="THDP-binding"/>
</dbReference>
<name>A0A2Z5R3W2_9MICC</name>
<evidence type="ECO:0000256" key="3">
    <source>
        <dbReference type="ARBA" id="ARBA00022723"/>
    </source>
</evidence>
<dbReference type="InterPro" id="IPR005474">
    <property type="entry name" value="Transketolase_N"/>
</dbReference>
<dbReference type="AlphaFoldDB" id="A0A2Z5R3W2"/>
<dbReference type="GO" id="GO:0000287">
    <property type="term" value="F:magnesium ion binding"/>
    <property type="evidence" value="ECO:0007669"/>
    <property type="project" value="UniProtKB-ARBA"/>
</dbReference>
<feature type="domain" description="Transketolase N-terminal" evidence="5">
    <location>
        <begin position="14"/>
        <end position="104"/>
    </location>
</feature>
<dbReference type="SUPFAM" id="SSF52518">
    <property type="entry name" value="Thiamin diphosphate-binding fold (THDP-binding)"/>
    <property type="match status" value="1"/>
</dbReference>
<evidence type="ECO:0000259" key="5">
    <source>
        <dbReference type="Pfam" id="PF00456"/>
    </source>
</evidence>
<keyword evidence="2" id="KW-0808">Transferase</keyword>
<reference evidence="6 7" key="1">
    <citation type="submission" date="2016-10" db="EMBL/GenBank/DDBJ databases">
        <title>Genome sequence of Rothia aeria strain JCM11412.</title>
        <authorList>
            <person name="Nambu T."/>
        </authorList>
    </citation>
    <scope>NUCLEOTIDE SEQUENCE [LARGE SCALE GENOMIC DNA]</scope>
    <source>
        <strain evidence="6 7">JCM 11412</strain>
    </source>
</reference>
<evidence type="ECO:0000256" key="1">
    <source>
        <dbReference type="ARBA" id="ARBA00001964"/>
    </source>
</evidence>
<evidence type="ECO:0000256" key="2">
    <source>
        <dbReference type="ARBA" id="ARBA00022679"/>
    </source>
</evidence>
<dbReference type="Pfam" id="PF00456">
    <property type="entry name" value="Transketolase_N"/>
    <property type="match status" value="1"/>
</dbReference>
<dbReference type="Gene3D" id="3.40.50.970">
    <property type="match status" value="1"/>
</dbReference>
<dbReference type="GO" id="GO:0006098">
    <property type="term" value="P:pentose-phosphate shunt"/>
    <property type="evidence" value="ECO:0007669"/>
    <property type="project" value="TreeGrafter"/>
</dbReference>
<evidence type="ECO:0000256" key="4">
    <source>
        <dbReference type="ARBA" id="ARBA00023052"/>
    </source>
</evidence>
<dbReference type="InterPro" id="IPR049557">
    <property type="entry name" value="Transketolase_CS"/>
</dbReference>
<evidence type="ECO:0000313" key="7">
    <source>
        <dbReference type="Proteomes" id="UP000250241"/>
    </source>
</evidence>
<dbReference type="GO" id="GO:0005829">
    <property type="term" value="C:cytosol"/>
    <property type="evidence" value="ECO:0007669"/>
    <property type="project" value="TreeGrafter"/>
</dbReference>
<dbReference type="KEGG" id="raj:RA11412_1750"/>
<accession>A0A2Z5R3W2</accession>
<keyword evidence="3" id="KW-0479">Metal-binding</keyword>
<dbReference type="GO" id="GO:0004802">
    <property type="term" value="F:transketolase activity"/>
    <property type="evidence" value="ECO:0007669"/>
    <property type="project" value="TreeGrafter"/>
</dbReference>
<evidence type="ECO:0000313" key="6">
    <source>
        <dbReference type="EMBL" id="BAV88049.1"/>
    </source>
</evidence>
<dbReference type="InterPro" id="IPR033247">
    <property type="entry name" value="Transketolase_fam"/>
</dbReference>
<organism evidence="6 7">
    <name type="scientific">Rothia aeria</name>
    <dbReference type="NCBI Taxonomy" id="172042"/>
    <lineage>
        <taxon>Bacteria</taxon>
        <taxon>Bacillati</taxon>
        <taxon>Actinomycetota</taxon>
        <taxon>Actinomycetes</taxon>
        <taxon>Micrococcales</taxon>
        <taxon>Micrococcaceae</taxon>
        <taxon>Rothia</taxon>
    </lineage>
</organism>
<gene>
    <name evidence="6" type="ORF">RA11412_1750</name>
</gene>
<dbReference type="PANTHER" id="PTHR43522">
    <property type="entry name" value="TRANSKETOLASE"/>
    <property type="match status" value="1"/>
</dbReference>
<keyword evidence="7" id="KW-1185">Reference proteome</keyword>
<dbReference type="Proteomes" id="UP000250241">
    <property type="component" value="Chromosome"/>
</dbReference>
<sequence>MPNLNEKLEWTDVDQRAVDTARILAADAVEKVGSGHPGTAMSLAPVAYLLFQKVMNQDPGDDRWQGRDRFILSPGHTSLTLYTQLFLGGYGLEMGDLESLRTWGR</sequence>
<dbReference type="EMBL" id="AP017895">
    <property type="protein sequence ID" value="BAV88049.1"/>
    <property type="molecule type" value="Genomic_DNA"/>
</dbReference>